<dbReference type="PANTHER" id="PTHR39335">
    <property type="entry name" value="BLL4220 PROTEIN"/>
    <property type="match status" value="1"/>
</dbReference>
<dbReference type="PROSITE" id="PS51257">
    <property type="entry name" value="PROKAR_LIPOPROTEIN"/>
    <property type="match status" value="1"/>
</dbReference>
<evidence type="ECO:0000313" key="2">
    <source>
        <dbReference type="EMBL" id="MDO1450962.1"/>
    </source>
</evidence>
<dbReference type="InterPro" id="IPR005297">
    <property type="entry name" value="Lipoprotein_repeat"/>
</dbReference>
<evidence type="ECO:0000313" key="3">
    <source>
        <dbReference type="Proteomes" id="UP001168528"/>
    </source>
</evidence>
<accession>A0ABT8RFS2</accession>
<comment type="caution">
    <text evidence="2">The sequence shown here is derived from an EMBL/GenBank/DDBJ whole genome shotgun (WGS) entry which is preliminary data.</text>
</comment>
<gene>
    <name evidence="2" type="ORF">Q0590_32105</name>
</gene>
<dbReference type="PANTHER" id="PTHR39335:SF1">
    <property type="entry name" value="BLL4220 PROTEIN"/>
    <property type="match status" value="1"/>
</dbReference>
<organism evidence="2 3">
    <name type="scientific">Rhodocytophaga aerolata</name>
    <dbReference type="NCBI Taxonomy" id="455078"/>
    <lineage>
        <taxon>Bacteria</taxon>
        <taxon>Pseudomonadati</taxon>
        <taxon>Bacteroidota</taxon>
        <taxon>Cytophagia</taxon>
        <taxon>Cytophagales</taxon>
        <taxon>Rhodocytophagaceae</taxon>
        <taxon>Rhodocytophaga</taxon>
    </lineage>
</organism>
<feature type="chain" id="PRO_5046823819" description="Lipoprotein with Yx(FWY)xxD motif" evidence="1">
    <location>
        <begin position="25"/>
        <end position="250"/>
    </location>
</feature>
<dbReference type="RefSeq" id="WP_302041762.1">
    <property type="nucleotide sequence ID" value="NZ_JAUKPO010000039.1"/>
</dbReference>
<sequence>MKPISYFRLLYAPAFLLVAFFLFAACDKDDEPEITSLQLRNDPTLGSYMADSAGRTLYVFSRDVSGQSLCSGSCLTAWPVFYSGTLRLPKELNATDFATITRSDGSKQSTFKGWPLYYYDQDLAAGDVKGENVNNVWFVVNPDFKLMIARQGTDLYLTDMDGRTLYTFSPDGVNQSTCNGPCLANWPAFLAENFKMPSLLSSTDFQTITRSDGAKQLSYKGKPLYYFVNDSQRGDIKGKDVGNVWFLATP</sequence>
<evidence type="ECO:0008006" key="4">
    <source>
        <dbReference type="Google" id="ProtNLM"/>
    </source>
</evidence>
<reference evidence="2" key="1">
    <citation type="submission" date="2023-07" db="EMBL/GenBank/DDBJ databases">
        <title>The genome sequence of Rhodocytophaga aerolata KACC 12507.</title>
        <authorList>
            <person name="Zhang X."/>
        </authorList>
    </citation>
    <scope>NUCLEOTIDE SEQUENCE</scope>
    <source>
        <strain evidence="2">KACC 12507</strain>
    </source>
</reference>
<dbReference type="Proteomes" id="UP001168528">
    <property type="component" value="Unassembled WGS sequence"/>
</dbReference>
<keyword evidence="3" id="KW-1185">Reference proteome</keyword>
<proteinExistence type="predicted"/>
<name>A0ABT8RFS2_9BACT</name>
<feature type="signal peptide" evidence="1">
    <location>
        <begin position="1"/>
        <end position="24"/>
    </location>
</feature>
<evidence type="ECO:0000256" key="1">
    <source>
        <dbReference type="SAM" id="SignalP"/>
    </source>
</evidence>
<dbReference type="EMBL" id="JAUKPO010000039">
    <property type="protein sequence ID" value="MDO1450962.1"/>
    <property type="molecule type" value="Genomic_DNA"/>
</dbReference>
<dbReference type="Pfam" id="PF03640">
    <property type="entry name" value="Lipoprotein_15"/>
    <property type="match status" value="4"/>
</dbReference>
<keyword evidence="1" id="KW-0732">Signal</keyword>
<protein>
    <recommendedName>
        <fullName evidence="4">Lipoprotein with Yx(FWY)xxD motif</fullName>
    </recommendedName>
</protein>